<dbReference type="Gene3D" id="2.40.30.330">
    <property type="entry name" value="Pre-mRNA cleavage complex subunit Clp1, C-terminal domain"/>
    <property type="match status" value="1"/>
</dbReference>
<dbReference type="SMART" id="SM00382">
    <property type="entry name" value="AAA"/>
    <property type="match status" value="1"/>
</dbReference>
<dbReference type="Gene3D" id="2.60.120.1030">
    <property type="entry name" value="Clp1, DNA binding domain"/>
    <property type="match status" value="1"/>
</dbReference>
<dbReference type="Pfam" id="PF06807">
    <property type="entry name" value="Clp1"/>
    <property type="match status" value="2"/>
</dbReference>
<keyword evidence="7 8" id="KW-0539">Nucleus</keyword>
<dbReference type="InterPro" id="IPR032324">
    <property type="entry name" value="Clp1_N"/>
</dbReference>
<dbReference type="InterPro" id="IPR028606">
    <property type="entry name" value="Clp1"/>
</dbReference>
<evidence type="ECO:0000256" key="9">
    <source>
        <dbReference type="SAM" id="MobiDB-lite"/>
    </source>
</evidence>
<accession>A0A0D0TI09</accession>
<feature type="domain" description="AAA+ ATPase" evidence="10">
    <location>
        <begin position="117"/>
        <end position="317"/>
    </location>
</feature>
<dbReference type="InterPro" id="IPR010655">
    <property type="entry name" value="Clp1_C"/>
</dbReference>
<dbReference type="InterPro" id="IPR003593">
    <property type="entry name" value="AAA+_ATPase"/>
</dbReference>
<evidence type="ECO:0000256" key="4">
    <source>
        <dbReference type="ARBA" id="ARBA00022664"/>
    </source>
</evidence>
<reference evidence="11" key="1">
    <citation type="submission" date="2015-01" db="EMBL/GenBank/DDBJ databases">
        <title>The Genome Sequence of Cryptococcus gattii CA1280.</title>
        <authorList>
            <consortium name="The Broad Institute Genomics Platform"/>
            <person name="Cuomo C."/>
            <person name="Litvintseva A."/>
            <person name="Chen Y."/>
            <person name="Heitman J."/>
            <person name="Sun S."/>
            <person name="Springer D."/>
            <person name="Dromer F."/>
            <person name="Young S."/>
            <person name="Zeng Q."/>
            <person name="Gargeya S."/>
            <person name="Abouelleil A."/>
            <person name="Alvarado L."/>
            <person name="Chapman S.B."/>
            <person name="Gainer-Dewar J."/>
            <person name="Goldberg J."/>
            <person name="Griggs A."/>
            <person name="Gujja S."/>
            <person name="Hansen M."/>
            <person name="Howarth C."/>
            <person name="Imamovic A."/>
            <person name="Larimer J."/>
            <person name="Murphy C."/>
            <person name="Naylor J."/>
            <person name="Pearson M."/>
            <person name="Priest M."/>
            <person name="Roberts A."/>
            <person name="Saif S."/>
            <person name="Shea T."/>
            <person name="Sykes S."/>
            <person name="Wortman J."/>
            <person name="Nusbaum C."/>
            <person name="Birren B."/>
        </authorList>
    </citation>
    <scope>NUCLEOTIDE SEQUENCE [LARGE SCALE GENOMIC DNA]</scope>
    <source>
        <strain evidence="11">CA1280</strain>
    </source>
</reference>
<comment type="similarity">
    <text evidence="8">Belongs to the Clp1 family. Clp1 subfamily.</text>
</comment>
<dbReference type="GO" id="GO:0051731">
    <property type="term" value="F:polynucleotide 5'-hydroxyl-kinase activity"/>
    <property type="evidence" value="ECO:0007669"/>
    <property type="project" value="InterPro"/>
</dbReference>
<evidence type="ECO:0000256" key="7">
    <source>
        <dbReference type="ARBA" id="ARBA00023242"/>
    </source>
</evidence>
<evidence type="ECO:0000256" key="8">
    <source>
        <dbReference type="HAMAP-Rule" id="MF_03035"/>
    </source>
</evidence>
<comment type="function">
    <text evidence="8">Required for endonucleolytic cleavage during polyadenylation-dependent pre-mRNA 3'-end formation.</text>
</comment>
<comment type="subunit">
    <text evidence="8">Component of a pre-mRNA cleavage factor complex. Interacts directly with PCF11.</text>
</comment>
<dbReference type="HAMAP" id="MF_03035">
    <property type="entry name" value="Clp1"/>
    <property type="match status" value="1"/>
</dbReference>
<feature type="binding site" evidence="8">
    <location>
        <begin position="128"/>
        <end position="133"/>
    </location>
    <ligand>
        <name>ATP</name>
        <dbReference type="ChEBI" id="CHEBI:30616"/>
    </ligand>
</feature>
<keyword evidence="5 8" id="KW-0547">Nucleotide-binding</keyword>
<dbReference type="InterPro" id="IPR038239">
    <property type="entry name" value="Clp1_N_sf"/>
</dbReference>
<gene>
    <name evidence="8" type="primary">CLP1</name>
    <name evidence="11" type="ORF">I312_04660</name>
</gene>
<proteinExistence type="inferred from homology"/>
<dbReference type="AlphaFoldDB" id="A0A0D0TI09"/>
<evidence type="ECO:0000313" key="11">
    <source>
        <dbReference type="EMBL" id="KIR46117.1"/>
    </source>
</evidence>
<dbReference type="GO" id="GO:0005524">
    <property type="term" value="F:ATP binding"/>
    <property type="evidence" value="ECO:0007669"/>
    <property type="project" value="UniProtKB-UniRule"/>
</dbReference>
<dbReference type="SUPFAM" id="SSF52540">
    <property type="entry name" value="P-loop containing nucleoside triphosphate hydrolases"/>
    <property type="match status" value="1"/>
</dbReference>
<keyword evidence="4 8" id="KW-0507">mRNA processing</keyword>
<dbReference type="Pfam" id="PF16573">
    <property type="entry name" value="CLP1_N"/>
    <property type="match status" value="1"/>
</dbReference>
<dbReference type="PANTHER" id="PTHR12755">
    <property type="entry name" value="CLEAVAGE/POLYADENYLATION FACTOR IA SUBUNIT CLP1P"/>
    <property type="match status" value="1"/>
</dbReference>
<evidence type="ECO:0000256" key="1">
    <source>
        <dbReference type="ARBA" id="ARBA00004123"/>
    </source>
</evidence>
<feature type="compositionally biased region" description="Acidic residues" evidence="9">
    <location>
        <begin position="477"/>
        <end position="499"/>
    </location>
</feature>
<dbReference type="FunFam" id="3.40.50.300:FF:002633">
    <property type="entry name" value="mRNA cleavage and polyadenylation factor CLP1"/>
    <property type="match status" value="1"/>
</dbReference>
<name>A0A0D0TI09_CRYGA</name>
<feature type="binding site" evidence="8">
    <location>
        <position position="65"/>
    </location>
    <ligand>
        <name>ATP</name>
        <dbReference type="ChEBI" id="CHEBI:30616"/>
    </ligand>
</feature>
<feature type="region of interest" description="Disordered" evidence="9">
    <location>
        <begin position="440"/>
        <end position="504"/>
    </location>
</feature>
<dbReference type="InterPro" id="IPR038238">
    <property type="entry name" value="Clp1_C_sf"/>
</dbReference>
<dbReference type="InterPro" id="IPR045116">
    <property type="entry name" value="Clp1/Grc3"/>
</dbReference>
<dbReference type="Pfam" id="PF16575">
    <property type="entry name" value="CLP1_P"/>
    <property type="match status" value="1"/>
</dbReference>
<dbReference type="OrthoDB" id="258143at2759"/>
<dbReference type="GO" id="GO:0031124">
    <property type="term" value="P:mRNA 3'-end processing"/>
    <property type="evidence" value="ECO:0007669"/>
    <property type="project" value="UniProtKB-UniRule"/>
</dbReference>
<dbReference type="Gene3D" id="3.40.50.300">
    <property type="entry name" value="P-loop containing nucleotide triphosphate hydrolases"/>
    <property type="match status" value="1"/>
</dbReference>
<protein>
    <recommendedName>
        <fullName evidence="3">Polynucleotide 5'-hydroxyl-kinase GRC3</fullName>
    </recommendedName>
    <alternativeName>
        <fullName evidence="2">Polynucleotide 5'-hydroxyl-kinase grc3</fullName>
    </alternativeName>
</protein>
<evidence type="ECO:0000256" key="2">
    <source>
        <dbReference type="ARBA" id="ARBA00018706"/>
    </source>
</evidence>
<feature type="binding site" evidence="8">
    <location>
        <position position="24"/>
    </location>
    <ligand>
        <name>ATP</name>
        <dbReference type="ChEBI" id="CHEBI:30616"/>
    </ligand>
</feature>
<evidence type="ECO:0000256" key="3">
    <source>
        <dbReference type="ARBA" id="ARBA00019824"/>
    </source>
</evidence>
<evidence type="ECO:0000259" key="10">
    <source>
        <dbReference type="SMART" id="SM00382"/>
    </source>
</evidence>
<dbReference type="GO" id="GO:0006388">
    <property type="term" value="P:tRNA splicing, via endonucleolytic cleavage and ligation"/>
    <property type="evidence" value="ECO:0007669"/>
    <property type="project" value="TreeGrafter"/>
</dbReference>
<dbReference type="GO" id="GO:0005849">
    <property type="term" value="C:mRNA cleavage factor complex"/>
    <property type="evidence" value="ECO:0007669"/>
    <property type="project" value="UniProtKB-UniRule"/>
</dbReference>
<dbReference type="PANTHER" id="PTHR12755:SF6">
    <property type="entry name" value="POLYRIBONUCLEOTIDE 5'-HYDROXYL-KINASE CLP1"/>
    <property type="match status" value="1"/>
</dbReference>
<evidence type="ECO:0000256" key="6">
    <source>
        <dbReference type="ARBA" id="ARBA00022840"/>
    </source>
</evidence>
<organism evidence="11">
    <name type="scientific">Cryptococcus bacillisporus CA1280</name>
    <dbReference type="NCBI Taxonomy" id="1296109"/>
    <lineage>
        <taxon>Eukaryota</taxon>
        <taxon>Fungi</taxon>
        <taxon>Dikarya</taxon>
        <taxon>Basidiomycota</taxon>
        <taxon>Agaricomycotina</taxon>
        <taxon>Tremellomycetes</taxon>
        <taxon>Tremellales</taxon>
        <taxon>Cryptococcaceae</taxon>
        <taxon>Cryptococcus</taxon>
        <taxon>Cryptococcus gattii species complex</taxon>
    </lineage>
</organism>
<dbReference type="HOGENOM" id="CLU_018195_3_1_1"/>
<comment type="subcellular location">
    <subcellularLocation>
        <location evidence="1 8">Nucleus</location>
    </subcellularLocation>
</comment>
<sequence length="553" mass="60389">MAEQQTTELQTTELTNIDLEAGSEWRFELEADENIALRTLSSDPVFINSQELTPSAWYPIYRYTKSALYAPTPARIQVTNLPASQYTSTSTVQPQLLNLHLAMERQRILSKRGLEQRGPRVMIMGPQSSGKTTVMKNLVNLALGTGMGWTPGVIGLDPSSPPNLIPGSLSISTPSHPIPTHHLAHPLGSPPASTAANTVSGDVETASWWLGALEPTNKNAEVWRVLVEHMAEAWRMRCEKDRNASISGLFLDTPAAFTVPTLGTKKDDPKARYNLVSHAIQAFDIDTIIVIGHEKLHIDLSRLPIVQSRQLNVIRIPKSGGAVDLDDHDRETAHLFQVRTYFYGEPPLPLQISSLVGKMVSLDFELSPYSFQIPWSRLVVLRVGEENSAPSSALPLGSSKVLSPLRLTRVDPSGPGHVVRLLNRVLALVDVKPEDKIVPAKEPEVKEEVKEEKNEKDGEVKQEDGEGVKIGQGEGVGDGDGEGEGEGEAEGEGEDDQEEVPFREDIGTREVLGFIVITAIDTFARKYTVLSPTPGRLPTTVAIAGAIEWVDSA</sequence>
<dbReference type="EMBL" id="KN847985">
    <property type="protein sequence ID" value="KIR46117.1"/>
    <property type="molecule type" value="Genomic_DNA"/>
</dbReference>
<evidence type="ECO:0000256" key="5">
    <source>
        <dbReference type="ARBA" id="ARBA00022741"/>
    </source>
</evidence>
<dbReference type="InterPro" id="IPR032319">
    <property type="entry name" value="CLP1_P"/>
</dbReference>
<feature type="compositionally biased region" description="Basic and acidic residues" evidence="9">
    <location>
        <begin position="440"/>
        <end position="467"/>
    </location>
</feature>
<keyword evidence="6 8" id="KW-0067">ATP-binding</keyword>
<dbReference type="InterPro" id="IPR027417">
    <property type="entry name" value="P-loop_NTPase"/>
</dbReference>